<dbReference type="SUPFAM" id="SSF54637">
    <property type="entry name" value="Thioesterase/thiol ester dehydrase-isomerase"/>
    <property type="match status" value="1"/>
</dbReference>
<dbReference type="PANTHER" id="PTHR43664:SF1">
    <property type="entry name" value="BETA-METHYLMALYL-COA DEHYDRATASE"/>
    <property type="match status" value="1"/>
</dbReference>
<gene>
    <name evidence="2" type="ORF">A3A77_04135</name>
</gene>
<feature type="domain" description="MaoC-like" evidence="1">
    <location>
        <begin position="11"/>
        <end position="115"/>
    </location>
</feature>
<evidence type="ECO:0000313" key="2">
    <source>
        <dbReference type="EMBL" id="OGY13551.1"/>
    </source>
</evidence>
<proteinExistence type="predicted"/>
<dbReference type="PANTHER" id="PTHR43664">
    <property type="entry name" value="MONOAMINE OXIDASE-RELATED"/>
    <property type="match status" value="1"/>
</dbReference>
<dbReference type="InterPro" id="IPR002539">
    <property type="entry name" value="MaoC-like_dom"/>
</dbReference>
<dbReference type="EMBL" id="MHCC01000013">
    <property type="protein sequence ID" value="OGY13551.1"/>
    <property type="molecule type" value="Genomic_DNA"/>
</dbReference>
<evidence type="ECO:0000259" key="1">
    <source>
        <dbReference type="Pfam" id="PF01575"/>
    </source>
</evidence>
<protein>
    <recommendedName>
        <fullName evidence="1">MaoC-like domain-containing protein</fullName>
    </recommendedName>
</protein>
<comment type="caution">
    <text evidence="2">The sequence shown here is derived from an EMBL/GenBank/DDBJ whole genome shotgun (WGS) entry which is preliminary data.</text>
</comment>
<evidence type="ECO:0000313" key="3">
    <source>
        <dbReference type="Proteomes" id="UP000178659"/>
    </source>
</evidence>
<sequence>MLGLERRTSTVQHTITEEMVGLFGQLSGDLNPLHFDNEFAERTRFGGRIVHGMLYTSFVSEALYKLGLSDECVIFGDLYVRFIEAVRIGDTITARATMIGMDKIMHVVECELTNQKNEIVSRCKTKVLIEKLKEKKAKLQVVAQTDAAEQVA</sequence>
<dbReference type="Proteomes" id="UP000178659">
    <property type="component" value="Unassembled WGS sequence"/>
</dbReference>
<dbReference type="InterPro" id="IPR029069">
    <property type="entry name" value="HotDog_dom_sf"/>
</dbReference>
<dbReference type="AlphaFoldDB" id="A0A1G1VDX4"/>
<dbReference type="InterPro" id="IPR052342">
    <property type="entry name" value="MCH/BMMD"/>
</dbReference>
<name>A0A1G1VDX4_9BACT</name>
<reference evidence="2 3" key="1">
    <citation type="journal article" date="2016" name="Nat. Commun.">
        <title>Thousands of microbial genomes shed light on interconnected biogeochemical processes in an aquifer system.</title>
        <authorList>
            <person name="Anantharaman K."/>
            <person name="Brown C.T."/>
            <person name="Hug L.A."/>
            <person name="Sharon I."/>
            <person name="Castelle C.J."/>
            <person name="Probst A.J."/>
            <person name="Thomas B.C."/>
            <person name="Singh A."/>
            <person name="Wilkins M.J."/>
            <person name="Karaoz U."/>
            <person name="Brodie E.L."/>
            <person name="Williams K.H."/>
            <person name="Hubbard S.S."/>
            <person name="Banfield J.F."/>
        </authorList>
    </citation>
    <scope>NUCLEOTIDE SEQUENCE [LARGE SCALE GENOMIC DNA]</scope>
</reference>
<organism evidence="2 3">
    <name type="scientific">Candidatus Blackburnbacteria bacterium RIFCSPLOWO2_01_FULL_40_20</name>
    <dbReference type="NCBI Taxonomy" id="1797519"/>
    <lineage>
        <taxon>Bacteria</taxon>
        <taxon>Candidatus Blackburniibacteriota</taxon>
    </lineage>
</organism>
<dbReference type="Gene3D" id="3.10.129.10">
    <property type="entry name" value="Hotdog Thioesterase"/>
    <property type="match status" value="1"/>
</dbReference>
<dbReference type="Pfam" id="PF01575">
    <property type="entry name" value="MaoC_dehydratas"/>
    <property type="match status" value="1"/>
</dbReference>
<accession>A0A1G1VDX4</accession>